<evidence type="ECO:0000313" key="3">
    <source>
        <dbReference type="Proteomes" id="UP000237347"/>
    </source>
</evidence>
<comment type="caution">
    <text evidence="2">The sequence shown here is derived from an EMBL/GenBank/DDBJ whole genome shotgun (WGS) entry which is preliminary data.</text>
</comment>
<feature type="transmembrane region" description="Helical" evidence="1">
    <location>
        <begin position="12"/>
        <end position="34"/>
    </location>
</feature>
<reference evidence="2 3" key="1">
    <citation type="journal article" date="2018" name="Sci. Data">
        <title>The draft genome sequence of cork oak.</title>
        <authorList>
            <person name="Ramos A.M."/>
            <person name="Usie A."/>
            <person name="Barbosa P."/>
            <person name="Barros P.M."/>
            <person name="Capote T."/>
            <person name="Chaves I."/>
            <person name="Simoes F."/>
            <person name="Abreu I."/>
            <person name="Carrasquinho I."/>
            <person name="Faro C."/>
            <person name="Guimaraes J.B."/>
            <person name="Mendonca D."/>
            <person name="Nobrega F."/>
            <person name="Rodrigues L."/>
            <person name="Saibo N.J.M."/>
            <person name="Varela M.C."/>
            <person name="Egas C."/>
            <person name="Matos J."/>
            <person name="Miguel C.M."/>
            <person name="Oliveira M.M."/>
            <person name="Ricardo C.P."/>
            <person name="Goncalves S."/>
        </authorList>
    </citation>
    <scope>NUCLEOTIDE SEQUENCE [LARGE SCALE GENOMIC DNA]</scope>
    <source>
        <strain evidence="3">cv. HL8</strain>
    </source>
</reference>
<keyword evidence="1" id="KW-0812">Transmembrane</keyword>
<dbReference type="EMBL" id="PKMF04000340">
    <property type="protein sequence ID" value="KAK7836929.1"/>
    <property type="molecule type" value="Genomic_DNA"/>
</dbReference>
<organism evidence="2 3">
    <name type="scientific">Quercus suber</name>
    <name type="common">Cork oak</name>
    <dbReference type="NCBI Taxonomy" id="58331"/>
    <lineage>
        <taxon>Eukaryota</taxon>
        <taxon>Viridiplantae</taxon>
        <taxon>Streptophyta</taxon>
        <taxon>Embryophyta</taxon>
        <taxon>Tracheophyta</taxon>
        <taxon>Spermatophyta</taxon>
        <taxon>Magnoliopsida</taxon>
        <taxon>eudicotyledons</taxon>
        <taxon>Gunneridae</taxon>
        <taxon>Pentapetalae</taxon>
        <taxon>rosids</taxon>
        <taxon>fabids</taxon>
        <taxon>Fagales</taxon>
        <taxon>Fagaceae</taxon>
        <taxon>Quercus</taxon>
    </lineage>
</organism>
<keyword evidence="1" id="KW-1133">Transmembrane helix</keyword>
<dbReference type="AlphaFoldDB" id="A0AAW0KC89"/>
<proteinExistence type="predicted"/>
<protein>
    <submittedName>
        <fullName evidence="2">Uncharacterized protein</fullName>
    </submittedName>
</protein>
<evidence type="ECO:0000256" key="1">
    <source>
        <dbReference type="SAM" id="Phobius"/>
    </source>
</evidence>
<keyword evidence="3" id="KW-1185">Reference proteome</keyword>
<accession>A0AAW0KC89</accession>
<name>A0AAW0KC89_QUESU</name>
<evidence type="ECO:0000313" key="2">
    <source>
        <dbReference type="EMBL" id="KAK7836929.1"/>
    </source>
</evidence>
<dbReference type="Proteomes" id="UP000237347">
    <property type="component" value="Unassembled WGS sequence"/>
</dbReference>
<sequence length="70" mass="7619">MGLLSHGELPRLVVGVVVMAIAMEVMIEVVVIAWSSSSKDVKMGSYLGLLKGYSRSGDKVEYLQTLIISY</sequence>
<keyword evidence="1" id="KW-0472">Membrane</keyword>
<gene>
    <name evidence="2" type="ORF">CFP56_021871</name>
</gene>